<evidence type="ECO:0000313" key="3">
    <source>
        <dbReference type="EMBL" id="VTJ87365.1"/>
    </source>
</evidence>
<protein>
    <submittedName>
        <fullName evidence="3">Uncharacterized protein</fullName>
    </submittedName>
</protein>
<accession>A0A5E4CZV0</accession>
<sequence>MSSQSHPDGLSGRDQPVELLNPARVNHMPSAGKSAHPVPQGPALSGQRGAATELQAQRPFSWEEMDMA</sequence>
<dbReference type="Proteomes" id="UP000335636">
    <property type="component" value="Unassembled WGS sequence"/>
</dbReference>
<dbReference type="EMBL" id="CABDUW010002578">
    <property type="protein sequence ID" value="VTJ87365.1"/>
    <property type="molecule type" value="Genomic_DNA"/>
</dbReference>
<evidence type="ECO:0000256" key="1">
    <source>
        <dbReference type="SAM" id="MobiDB-lite"/>
    </source>
</evidence>
<evidence type="ECO:0000313" key="2">
    <source>
        <dbReference type="EMBL" id="KAF7476330.1"/>
    </source>
</evidence>
<proteinExistence type="predicted"/>
<reference evidence="3 4" key="1">
    <citation type="submission" date="2019-04" db="EMBL/GenBank/DDBJ databases">
        <authorList>
            <person name="Alioto T."/>
            <person name="Alioto T."/>
        </authorList>
    </citation>
    <scope>NUCLEOTIDE SEQUENCE [LARGE SCALE GENOMIC DNA]</scope>
</reference>
<feature type="region of interest" description="Disordered" evidence="1">
    <location>
        <begin position="1"/>
        <end position="68"/>
    </location>
</feature>
<dbReference type="Proteomes" id="UP000662637">
    <property type="component" value="Unassembled WGS sequence"/>
</dbReference>
<gene>
    <name evidence="2" type="ORF">GHT09_012588</name>
    <name evidence="3" type="ORF">MONAX_5E013534</name>
</gene>
<evidence type="ECO:0000313" key="4">
    <source>
        <dbReference type="Proteomes" id="UP000335636"/>
    </source>
</evidence>
<reference evidence="2" key="2">
    <citation type="submission" date="2020-08" db="EMBL/GenBank/DDBJ databases">
        <authorList>
            <person name="Shumante A."/>
            <person name="Zimin A.V."/>
            <person name="Puiu D."/>
            <person name="Salzberg S.L."/>
        </authorList>
    </citation>
    <scope>NUCLEOTIDE SEQUENCE</scope>
    <source>
        <strain evidence="2">WC2-LM</strain>
        <tissue evidence="2">Liver</tissue>
    </source>
</reference>
<dbReference type="EMBL" id="WJEC01002548">
    <property type="protein sequence ID" value="KAF7476330.1"/>
    <property type="molecule type" value="Genomic_DNA"/>
</dbReference>
<dbReference type="AlphaFoldDB" id="A0A5E4CZV0"/>
<name>A0A5E4CZV0_MARMO</name>
<organism evidence="3 4">
    <name type="scientific">Marmota monax</name>
    <name type="common">Woodchuck</name>
    <dbReference type="NCBI Taxonomy" id="9995"/>
    <lineage>
        <taxon>Eukaryota</taxon>
        <taxon>Metazoa</taxon>
        <taxon>Chordata</taxon>
        <taxon>Craniata</taxon>
        <taxon>Vertebrata</taxon>
        <taxon>Euteleostomi</taxon>
        <taxon>Mammalia</taxon>
        <taxon>Eutheria</taxon>
        <taxon>Euarchontoglires</taxon>
        <taxon>Glires</taxon>
        <taxon>Rodentia</taxon>
        <taxon>Sciuromorpha</taxon>
        <taxon>Sciuridae</taxon>
        <taxon>Xerinae</taxon>
        <taxon>Marmotini</taxon>
        <taxon>Marmota</taxon>
    </lineage>
</organism>
<keyword evidence="4" id="KW-1185">Reference proteome</keyword>